<dbReference type="PANTHER" id="PTHR47308">
    <property type="entry name" value="NUCLEAR GTPASE SLIP-GC"/>
    <property type="match status" value="1"/>
</dbReference>
<evidence type="ECO:0000256" key="1">
    <source>
        <dbReference type="ARBA" id="ARBA00008535"/>
    </source>
</evidence>
<evidence type="ECO:0000256" key="3">
    <source>
        <dbReference type="SAM" id="MobiDB-lite"/>
    </source>
</evidence>
<dbReference type="KEGG" id="char:116220279"/>
<dbReference type="Pfam" id="PF04548">
    <property type="entry name" value="AIG1"/>
    <property type="match status" value="1"/>
</dbReference>
<dbReference type="GeneID" id="116220279"/>
<feature type="domain" description="AIG1-type G" evidence="4">
    <location>
        <begin position="34"/>
        <end position="230"/>
    </location>
</feature>
<feature type="region of interest" description="Disordered" evidence="3">
    <location>
        <begin position="234"/>
        <end position="258"/>
    </location>
</feature>
<dbReference type="InterPro" id="IPR027417">
    <property type="entry name" value="P-loop_NTPase"/>
</dbReference>
<dbReference type="PROSITE" id="PS51720">
    <property type="entry name" value="G_AIG1"/>
    <property type="match status" value="1"/>
</dbReference>
<sequence>MRLEVRKEKFYQTNSTLNISLSKTAKKKQKNQHLPNMRLVLLGKNELDNGRVGNLILGRDAFQTNLEVCEEHVSERVRGQVEGRPITVINTPDLFHPQRTQHELSVAVKDCVAQSAPGPHVFLLVLQPDSFSEEDRHKVKAILNLFSDEAMNYTIVLTTTVRSARHVSSAYTGEKEDHLGLIIQECKMRYQIFDEINRFSQVLKLFEKIDKMMEENGRRHLTCEEIGVIPGGSFLPESKQKAKRGRESDSHKEGEWKKKKTEINEISAIQQAQEVMAEVQHRLEKNIKNHAKTNKEFMNFIRDNMTGLLNKTIQKTTIGVFGKTGDGKSSLINAILDEDELLPTGTLDACTSVIIQVEAGAERDQYTATVEFISKEAWENELKSLLGFLAERKERDETICKMAEDKIEALYGKNATGKSFDELMNDDHSPVIAAMLKSNTKTISKFQASDLSEAIGPYIEHHESDLGGFYWPVVKTVRIKVPDHKGLLQNIVLVDLPGNGDCNQTRDEMWKSMLRECTAVWVVSDINRAASDKAAWEILKSSMTDMVQGGACTRITFICTKTDNMDPQSYIRSKRLNNRDLQITAENVSERKYKCIQHRNNMAKNRLKQTFEKQCQLQKYYIRRFSVFTVSSREFCSKEPYLKQEDTEIPKLREVLRRFNHSHANRVASQYFTSATGILSLIQTSKDNNAEMNMDKVKLHNELNKKLDDELKCLRVKHLEPCYDELEKCLSVGVKKSERKCAEITKKNVDVPVEKNGCGYHQTLSALCRNKGYFRSGDGETRDLNKSLAEIMYESINEKFNAFFPNEGEGHDEGSVREKVERFSVCSISVTEGYSNPAAMTHILRFLKAEEAKLKHLIYREIAQQKKEIYASITDTIKEEMGPGYNKAEKCVGPRSMAEKQRVLKQHTESLKHTMFKKAKNRMLTAFRYLTKQIEMMLEENLQEALAHARTESNFPFIMDVSAEIRELERLSALTDE</sequence>
<proteinExistence type="inferred from homology"/>
<evidence type="ECO:0000313" key="5">
    <source>
        <dbReference type="Proteomes" id="UP000515152"/>
    </source>
</evidence>
<dbReference type="Proteomes" id="UP000515152">
    <property type="component" value="Chromosome 4"/>
</dbReference>
<dbReference type="InterPro" id="IPR006703">
    <property type="entry name" value="G_AIG1"/>
</dbReference>
<feature type="compositionally biased region" description="Basic and acidic residues" evidence="3">
    <location>
        <begin position="245"/>
        <end position="256"/>
    </location>
</feature>
<protein>
    <submittedName>
        <fullName evidence="6">Nuclear GTPase SLIP-GC-like isoform X1</fullName>
    </submittedName>
</protein>
<dbReference type="AlphaFoldDB" id="A0A6P8FDH7"/>
<keyword evidence="2" id="KW-0547">Nucleotide-binding</keyword>
<keyword evidence="5" id="KW-1185">Reference proteome</keyword>
<gene>
    <name evidence="6" type="primary">LOC116220279</name>
</gene>
<comment type="similarity">
    <text evidence="1">Belongs to the TRAFAC class TrmE-Era-EngA-EngB-Septin-like GTPase superfamily. AIG1/Toc34/Toc159-like paraseptin GTPase family. IAN subfamily.</text>
</comment>
<name>A0A6P8FDH7_CLUHA</name>
<dbReference type="Pfam" id="PF00350">
    <property type="entry name" value="Dynamin_N"/>
    <property type="match status" value="1"/>
</dbReference>
<dbReference type="SUPFAM" id="SSF52540">
    <property type="entry name" value="P-loop containing nucleoside triphosphate hydrolases"/>
    <property type="match status" value="2"/>
</dbReference>
<dbReference type="InterPro" id="IPR053082">
    <property type="entry name" value="Nuclear_GTPase_SLIP-GC"/>
</dbReference>
<dbReference type="OrthoDB" id="3598281at2759"/>
<dbReference type="InterPro" id="IPR045063">
    <property type="entry name" value="Dynamin_N"/>
</dbReference>
<dbReference type="PANTHER" id="PTHR47308:SF1">
    <property type="entry name" value="NUCLEAR GTPASE SLIP-GC"/>
    <property type="match status" value="1"/>
</dbReference>
<evidence type="ECO:0000259" key="4">
    <source>
        <dbReference type="PROSITE" id="PS51720"/>
    </source>
</evidence>
<evidence type="ECO:0000313" key="6">
    <source>
        <dbReference type="RefSeq" id="XP_031421765.1"/>
    </source>
</evidence>
<dbReference type="RefSeq" id="XP_031421765.1">
    <property type="nucleotide sequence ID" value="XM_031565905.1"/>
</dbReference>
<accession>A0A6P8FDH7</accession>
<evidence type="ECO:0000256" key="2">
    <source>
        <dbReference type="ARBA" id="ARBA00022741"/>
    </source>
</evidence>
<organism evidence="5 6">
    <name type="scientific">Clupea harengus</name>
    <name type="common">Atlantic herring</name>
    <dbReference type="NCBI Taxonomy" id="7950"/>
    <lineage>
        <taxon>Eukaryota</taxon>
        <taxon>Metazoa</taxon>
        <taxon>Chordata</taxon>
        <taxon>Craniata</taxon>
        <taxon>Vertebrata</taxon>
        <taxon>Euteleostomi</taxon>
        <taxon>Actinopterygii</taxon>
        <taxon>Neopterygii</taxon>
        <taxon>Teleostei</taxon>
        <taxon>Clupei</taxon>
        <taxon>Clupeiformes</taxon>
        <taxon>Clupeoidei</taxon>
        <taxon>Clupeidae</taxon>
        <taxon>Clupea</taxon>
    </lineage>
</organism>
<dbReference type="Gene3D" id="3.40.50.300">
    <property type="entry name" value="P-loop containing nucleotide triphosphate hydrolases"/>
    <property type="match status" value="3"/>
</dbReference>
<dbReference type="GO" id="GO:0003924">
    <property type="term" value="F:GTPase activity"/>
    <property type="evidence" value="ECO:0007669"/>
    <property type="project" value="TreeGrafter"/>
</dbReference>
<reference evidence="6" key="1">
    <citation type="submission" date="2025-08" db="UniProtKB">
        <authorList>
            <consortium name="RefSeq"/>
        </authorList>
    </citation>
    <scope>IDENTIFICATION</scope>
</reference>
<dbReference type="GO" id="GO:0005525">
    <property type="term" value="F:GTP binding"/>
    <property type="evidence" value="ECO:0007669"/>
    <property type="project" value="InterPro"/>
</dbReference>